<organism evidence="2 3">
    <name type="scientific">Pararge aegeria aegeria</name>
    <dbReference type="NCBI Taxonomy" id="348720"/>
    <lineage>
        <taxon>Eukaryota</taxon>
        <taxon>Metazoa</taxon>
        <taxon>Ecdysozoa</taxon>
        <taxon>Arthropoda</taxon>
        <taxon>Hexapoda</taxon>
        <taxon>Insecta</taxon>
        <taxon>Pterygota</taxon>
        <taxon>Neoptera</taxon>
        <taxon>Endopterygota</taxon>
        <taxon>Lepidoptera</taxon>
        <taxon>Glossata</taxon>
        <taxon>Ditrysia</taxon>
        <taxon>Papilionoidea</taxon>
        <taxon>Nymphalidae</taxon>
        <taxon>Satyrinae</taxon>
        <taxon>Satyrini</taxon>
        <taxon>Parargina</taxon>
        <taxon>Pararge</taxon>
    </lineage>
</organism>
<dbReference type="Proteomes" id="UP000838756">
    <property type="component" value="Unassembled WGS sequence"/>
</dbReference>
<comment type="caution">
    <text evidence="2">The sequence shown here is derived from an EMBL/GenBank/DDBJ whole genome shotgun (WGS) entry which is preliminary data.</text>
</comment>
<proteinExistence type="predicted"/>
<evidence type="ECO:0000313" key="3">
    <source>
        <dbReference type="Proteomes" id="UP000838756"/>
    </source>
</evidence>
<evidence type="ECO:0000256" key="1">
    <source>
        <dbReference type="SAM" id="MobiDB-lite"/>
    </source>
</evidence>
<name>A0A8S4S6E6_9NEOP</name>
<sequence>MGGAHSSESLDPKMLEWRSYIGKGSLSRPRRGDQMTSSGPQGSAGSRQTIVFGTSYIRPLSSSGRPVVDVVMIIYRHSVYNLKAMDAFKLSFMQSVAAIDCYASLAITGSSRK</sequence>
<feature type="region of interest" description="Disordered" evidence="1">
    <location>
        <begin position="23"/>
        <end position="47"/>
    </location>
</feature>
<evidence type="ECO:0000313" key="2">
    <source>
        <dbReference type="EMBL" id="CAH2247072.1"/>
    </source>
</evidence>
<gene>
    <name evidence="2" type="primary">jg23909</name>
    <name evidence="2" type="ORF">PAEG_LOCUS21507</name>
</gene>
<keyword evidence="3" id="KW-1185">Reference proteome</keyword>
<reference evidence="2" key="1">
    <citation type="submission" date="2022-03" db="EMBL/GenBank/DDBJ databases">
        <authorList>
            <person name="Lindestad O."/>
        </authorList>
    </citation>
    <scope>NUCLEOTIDE SEQUENCE</scope>
</reference>
<protein>
    <submittedName>
        <fullName evidence="2">Jg23909 protein</fullName>
    </submittedName>
</protein>
<dbReference type="EMBL" id="CAKXAJ010025951">
    <property type="protein sequence ID" value="CAH2247072.1"/>
    <property type="molecule type" value="Genomic_DNA"/>
</dbReference>
<accession>A0A8S4S6E6</accession>
<feature type="compositionally biased region" description="Polar residues" evidence="1">
    <location>
        <begin position="34"/>
        <end position="47"/>
    </location>
</feature>
<dbReference type="AlphaFoldDB" id="A0A8S4S6E6"/>